<accession>A0A7G9B1Y0</accession>
<dbReference type="SUPFAM" id="SSF46894">
    <property type="entry name" value="C-terminal effector domain of the bipartite response regulators"/>
    <property type="match status" value="1"/>
</dbReference>
<dbReference type="GO" id="GO:0003677">
    <property type="term" value="F:DNA binding"/>
    <property type="evidence" value="ECO:0007669"/>
    <property type="project" value="InterPro"/>
</dbReference>
<dbReference type="InterPro" id="IPR036388">
    <property type="entry name" value="WH-like_DNA-bd_sf"/>
</dbReference>
<dbReference type="InterPro" id="IPR051677">
    <property type="entry name" value="AfsR-DnrI-RedD_regulator"/>
</dbReference>
<keyword evidence="3" id="KW-1185">Reference proteome</keyword>
<dbReference type="GO" id="GO:0006355">
    <property type="term" value="P:regulation of DNA-templated transcription"/>
    <property type="evidence" value="ECO:0007669"/>
    <property type="project" value="InterPro"/>
</dbReference>
<reference evidence="2 3" key="1">
    <citation type="submission" date="2020-08" db="EMBL/GenBank/DDBJ databases">
        <authorList>
            <person name="Liu C."/>
            <person name="Sun Q."/>
        </authorList>
    </citation>
    <scope>NUCLEOTIDE SEQUENCE [LARGE SCALE GENOMIC DNA]</scope>
    <source>
        <strain evidence="2 3">NSJ-62</strain>
    </source>
</reference>
<dbReference type="Pfam" id="PF03704">
    <property type="entry name" value="BTAD"/>
    <property type="match status" value="1"/>
</dbReference>
<dbReference type="KEGG" id="ohi:H8790_08710"/>
<dbReference type="Gene3D" id="3.30.70.270">
    <property type="match status" value="1"/>
</dbReference>
<dbReference type="PANTHER" id="PTHR35807:SF2">
    <property type="entry name" value="TRANSCRIPTIONAL ACTIVATOR DOMAIN"/>
    <property type="match status" value="1"/>
</dbReference>
<dbReference type="PANTHER" id="PTHR35807">
    <property type="entry name" value="TRANSCRIPTIONAL REGULATOR REDD-RELATED"/>
    <property type="match status" value="1"/>
</dbReference>
<dbReference type="InterPro" id="IPR043128">
    <property type="entry name" value="Rev_trsase/Diguanyl_cyclase"/>
</dbReference>
<dbReference type="Gene3D" id="1.10.10.10">
    <property type="entry name" value="Winged helix-like DNA-binding domain superfamily/Winged helix DNA-binding domain"/>
    <property type="match status" value="1"/>
</dbReference>
<dbReference type="AlphaFoldDB" id="A0A7G9B1Y0"/>
<dbReference type="RefSeq" id="WP_187332152.1">
    <property type="nucleotide sequence ID" value="NZ_CP060490.1"/>
</dbReference>
<sequence>MDDLRVCMLGEFSISNGADAINDSDNRSRKVWLLLAYMIYFRHRSISQEELIDLLWGEEESSSNPANALKTMFHRVRTMLNQLGGSVGHELIVRRQGDYAWNPDLTFTYDVDQFESFCKAGKAQKEPEQRLVSYLQALEIYSGDFLPKLATEPWVVPVNTYFHNLYTQTVHEVIPLLEELGRLDEAAAVCRKAIEIEACDEFLYYHLMRQLLDMGNQQAAATVFESMSDMLFDRFGVMPSDEIKALYREAIRSTNEHEVDISAVRDQLKEPSSAPGALVCDYDFFKAIYRAEARSVARSGDAAHIALLSVTSMKGSKLAKRSLDRCMENLCELVRLSLRRGDVASRCSVSQFIILLPRANYENSCRVMERIVRQFGRQYPHSPALLRYSVQPLDPTC</sequence>
<proteinExistence type="predicted"/>
<name>A0A7G9B1Y0_9FIRM</name>
<dbReference type="SUPFAM" id="SSF48452">
    <property type="entry name" value="TPR-like"/>
    <property type="match status" value="1"/>
</dbReference>
<dbReference type="InterPro" id="IPR016032">
    <property type="entry name" value="Sig_transdc_resp-reg_C-effctor"/>
</dbReference>
<dbReference type="PROSITE" id="PS50887">
    <property type="entry name" value="GGDEF"/>
    <property type="match status" value="1"/>
</dbReference>
<gene>
    <name evidence="2" type="ORF">H8790_08710</name>
</gene>
<dbReference type="Proteomes" id="UP000515960">
    <property type="component" value="Chromosome"/>
</dbReference>
<evidence type="ECO:0000313" key="3">
    <source>
        <dbReference type="Proteomes" id="UP000515960"/>
    </source>
</evidence>
<dbReference type="EMBL" id="CP060490">
    <property type="protein sequence ID" value="QNL43561.1"/>
    <property type="molecule type" value="Genomic_DNA"/>
</dbReference>
<evidence type="ECO:0000259" key="1">
    <source>
        <dbReference type="PROSITE" id="PS50887"/>
    </source>
</evidence>
<dbReference type="InterPro" id="IPR011990">
    <property type="entry name" value="TPR-like_helical_dom_sf"/>
</dbReference>
<protein>
    <submittedName>
        <fullName evidence="2">SARP family transcriptional regulator</fullName>
    </submittedName>
</protein>
<dbReference type="InterPro" id="IPR005158">
    <property type="entry name" value="BTAD"/>
</dbReference>
<dbReference type="Gene3D" id="1.25.40.10">
    <property type="entry name" value="Tetratricopeptide repeat domain"/>
    <property type="match status" value="1"/>
</dbReference>
<dbReference type="SMART" id="SM01043">
    <property type="entry name" value="BTAD"/>
    <property type="match status" value="1"/>
</dbReference>
<feature type="domain" description="GGDEF" evidence="1">
    <location>
        <begin position="273"/>
        <end position="397"/>
    </location>
</feature>
<organism evidence="2 3">
    <name type="scientific">Oscillibacter hominis</name>
    <dbReference type="NCBI Taxonomy" id="2763056"/>
    <lineage>
        <taxon>Bacteria</taxon>
        <taxon>Bacillati</taxon>
        <taxon>Bacillota</taxon>
        <taxon>Clostridia</taxon>
        <taxon>Eubacteriales</taxon>
        <taxon>Oscillospiraceae</taxon>
        <taxon>Oscillibacter</taxon>
    </lineage>
</organism>
<evidence type="ECO:0000313" key="2">
    <source>
        <dbReference type="EMBL" id="QNL43561.1"/>
    </source>
</evidence>
<dbReference type="InterPro" id="IPR000160">
    <property type="entry name" value="GGDEF_dom"/>
</dbReference>